<feature type="domain" description="DUF1883" evidence="1">
    <location>
        <begin position="199"/>
        <end position="270"/>
    </location>
</feature>
<dbReference type="Gene3D" id="1.25.40.10">
    <property type="entry name" value="Tetratricopeptide repeat domain"/>
    <property type="match status" value="1"/>
</dbReference>
<dbReference type="Proteomes" id="UP000657421">
    <property type="component" value="Unassembled WGS sequence"/>
</dbReference>
<sequence length="272" mass="30547">MVPDFRRFSQNIVLSYQLAWYSYCSADDKKRITNTFGEANIKSIDWNTPHTGWDVKGDDFYYGRGRAVDYTQALYWYHKAADAGNMYSPNSIGICYQKGHGVPQSDEQEAQWFEKAAKAGNLQGAYNLAECYFEGAGVRKSVDQALKYWAEAEKLGHPSAAQRRESVFATVQVERRNHRSRNHICHDIGFQMTTGPSMVVEVTISPAGYAYLVNAQGYQNYLNGNDFKYYGVSGLSSSHRITIPSSNHWYVIVDNGDGPIAGITSSVKVKRA</sequence>
<dbReference type="InterPro" id="IPR006597">
    <property type="entry name" value="Sel1-like"/>
</dbReference>
<organism evidence="2 3">
    <name type="scientific">Jingyaoa shaoxingensis</name>
    <dbReference type="NCBI Taxonomy" id="2763671"/>
    <lineage>
        <taxon>Bacteria</taxon>
        <taxon>Bacillati</taxon>
        <taxon>Bacillota</taxon>
        <taxon>Clostridia</taxon>
        <taxon>Lachnospirales</taxon>
        <taxon>Lachnospiraceae</taxon>
        <taxon>Jingyaoa</taxon>
    </lineage>
</organism>
<dbReference type="SMART" id="SM00671">
    <property type="entry name" value="SEL1"/>
    <property type="match status" value="3"/>
</dbReference>
<reference evidence="2 3" key="1">
    <citation type="submission" date="2020-08" db="EMBL/GenBank/DDBJ databases">
        <title>Genome public.</title>
        <authorList>
            <person name="Liu C."/>
            <person name="Sun Q."/>
        </authorList>
    </citation>
    <scope>NUCLEOTIDE SEQUENCE [LARGE SCALE GENOMIC DNA]</scope>
    <source>
        <strain evidence="2 3">NSJ-46</strain>
    </source>
</reference>
<accession>A0ABR7N6Q2</accession>
<dbReference type="SUPFAM" id="SSF81901">
    <property type="entry name" value="HCP-like"/>
    <property type="match status" value="1"/>
</dbReference>
<name>A0ABR7N6Q2_9FIRM</name>
<dbReference type="InterPro" id="IPR036488">
    <property type="entry name" value="DUF1883-like_sf"/>
</dbReference>
<dbReference type="SUPFAM" id="SSF141099">
    <property type="entry name" value="Atu1913-like"/>
    <property type="match status" value="1"/>
</dbReference>
<dbReference type="Pfam" id="PF08238">
    <property type="entry name" value="Sel1"/>
    <property type="match status" value="3"/>
</dbReference>
<dbReference type="InterPro" id="IPR050767">
    <property type="entry name" value="Sel1_AlgK"/>
</dbReference>
<dbReference type="RefSeq" id="WP_249307041.1">
    <property type="nucleotide sequence ID" value="NZ_JACRSZ010000001.1"/>
</dbReference>
<dbReference type="Pfam" id="PF08980">
    <property type="entry name" value="DUF1883"/>
    <property type="match status" value="1"/>
</dbReference>
<dbReference type="Gene3D" id="4.10.1210.10">
    <property type="entry name" value="Atu1913-like"/>
    <property type="match status" value="1"/>
</dbReference>
<dbReference type="EMBL" id="JACRSZ010000001">
    <property type="protein sequence ID" value="MBC8572077.1"/>
    <property type="molecule type" value="Genomic_DNA"/>
</dbReference>
<dbReference type="InterPro" id="IPR015073">
    <property type="entry name" value="DUF1883"/>
</dbReference>
<dbReference type="InterPro" id="IPR011990">
    <property type="entry name" value="TPR-like_helical_dom_sf"/>
</dbReference>
<evidence type="ECO:0000259" key="1">
    <source>
        <dbReference type="Pfam" id="PF08980"/>
    </source>
</evidence>
<evidence type="ECO:0000313" key="3">
    <source>
        <dbReference type="Proteomes" id="UP000657421"/>
    </source>
</evidence>
<comment type="caution">
    <text evidence="2">The sequence shown here is derived from an EMBL/GenBank/DDBJ whole genome shotgun (WGS) entry which is preliminary data.</text>
</comment>
<keyword evidence="3" id="KW-1185">Reference proteome</keyword>
<dbReference type="PANTHER" id="PTHR11102:SF160">
    <property type="entry name" value="ERAD-ASSOCIATED E3 UBIQUITIN-PROTEIN LIGASE COMPONENT HRD3"/>
    <property type="match status" value="1"/>
</dbReference>
<proteinExistence type="predicted"/>
<evidence type="ECO:0000313" key="2">
    <source>
        <dbReference type="EMBL" id="MBC8572077.1"/>
    </source>
</evidence>
<protein>
    <submittedName>
        <fullName evidence="2">DUF1883 domain-containing protein</fullName>
    </submittedName>
</protein>
<dbReference type="PANTHER" id="PTHR11102">
    <property type="entry name" value="SEL-1-LIKE PROTEIN"/>
    <property type="match status" value="1"/>
</dbReference>
<gene>
    <name evidence="2" type="ORF">H8716_03085</name>
</gene>